<dbReference type="Proteomes" id="UP001515943">
    <property type="component" value="Unassembled WGS sequence"/>
</dbReference>
<comment type="caution">
    <text evidence="2">The sequence shown here is derived from an EMBL/GenBank/DDBJ whole genome shotgun (WGS) entry which is preliminary data.</text>
</comment>
<sequence>MAQKLRDTAWTERTGKHAWRVRYPTSDGHIPSVSMFITPQPDCPAPTSTPAFPGWSDSQDPPGWRPAFLLVTNALEGSWARFARVSLLLLVLAAAIGLLMLSLGSPAVGGLGISTAAAAGLARHARIKLNTPNRGNQGLFTRTLRQDEAV</sequence>
<gene>
    <name evidence="2" type="ORF">FXN61_40015</name>
</gene>
<keyword evidence="1" id="KW-0812">Transmembrane</keyword>
<proteinExistence type="predicted"/>
<keyword evidence="1" id="KW-0472">Membrane</keyword>
<dbReference type="EMBL" id="VSRL01000265">
    <property type="protein sequence ID" value="NKE62586.1"/>
    <property type="molecule type" value="Genomic_DNA"/>
</dbReference>
<evidence type="ECO:0000313" key="2">
    <source>
        <dbReference type="EMBL" id="NKE62586.1"/>
    </source>
</evidence>
<reference evidence="2 3" key="1">
    <citation type="submission" date="2019-08" db="EMBL/GenBank/DDBJ databases">
        <title>Lentzea from Indian Himalayas.</title>
        <authorList>
            <person name="Mandal S."/>
            <person name="Mallick Gupta A."/>
            <person name="Maiti P.K."/>
            <person name="Sarkar J."/>
            <person name="Mandal S."/>
        </authorList>
    </citation>
    <scope>NUCLEOTIDE SEQUENCE [LARGE SCALE GENOMIC DNA]</scope>
    <source>
        <strain evidence="2 3">PSKA42</strain>
    </source>
</reference>
<evidence type="ECO:0000313" key="3">
    <source>
        <dbReference type="Proteomes" id="UP001515943"/>
    </source>
</evidence>
<organism evidence="2 3">
    <name type="scientific">Lentzea indica</name>
    <dbReference type="NCBI Taxonomy" id="2604800"/>
    <lineage>
        <taxon>Bacteria</taxon>
        <taxon>Bacillati</taxon>
        <taxon>Actinomycetota</taxon>
        <taxon>Actinomycetes</taxon>
        <taxon>Pseudonocardiales</taxon>
        <taxon>Pseudonocardiaceae</taxon>
        <taxon>Lentzea</taxon>
    </lineage>
</organism>
<feature type="transmembrane region" description="Helical" evidence="1">
    <location>
        <begin position="82"/>
        <end position="101"/>
    </location>
</feature>
<keyword evidence="1" id="KW-1133">Transmembrane helix</keyword>
<evidence type="ECO:0000256" key="1">
    <source>
        <dbReference type="SAM" id="Phobius"/>
    </source>
</evidence>
<protein>
    <submittedName>
        <fullName evidence="2">Uncharacterized protein</fullName>
    </submittedName>
</protein>
<keyword evidence="3" id="KW-1185">Reference proteome</keyword>
<dbReference type="RefSeq" id="WP_167979212.1">
    <property type="nucleotide sequence ID" value="NZ_VSRL01000265.1"/>
</dbReference>
<name>A0ABX1FU65_9PSEU</name>
<accession>A0ABX1FU65</accession>